<evidence type="ECO:0000256" key="2">
    <source>
        <dbReference type="ARBA" id="ARBA00022692"/>
    </source>
</evidence>
<dbReference type="OMA" id="WLRLNFS"/>
<feature type="region of interest" description="Disordered" evidence="5">
    <location>
        <begin position="1"/>
        <end position="34"/>
    </location>
</feature>
<dbReference type="PANTHER" id="PTHR12703:SF3">
    <property type="entry name" value="ABR032WP"/>
    <property type="match status" value="1"/>
</dbReference>
<feature type="transmembrane region" description="Helical" evidence="6">
    <location>
        <begin position="198"/>
        <end position="214"/>
    </location>
</feature>
<feature type="transmembrane region" description="Helical" evidence="6">
    <location>
        <begin position="125"/>
        <end position="150"/>
    </location>
</feature>
<organism evidence="7 8">
    <name type="scientific">Pichia sorbitophila (strain ATCC MYA-4447 / BCRC 22081 / CBS 7064 / NBRC 10061 / NRRL Y-12695)</name>
    <name type="common">Hybrid yeast</name>
    <dbReference type="NCBI Taxonomy" id="559304"/>
    <lineage>
        <taxon>Eukaryota</taxon>
        <taxon>Fungi</taxon>
        <taxon>Dikarya</taxon>
        <taxon>Ascomycota</taxon>
        <taxon>Saccharomycotina</taxon>
        <taxon>Pichiomycetes</taxon>
        <taxon>Debaryomycetaceae</taxon>
        <taxon>Millerozyma</taxon>
    </lineage>
</organism>
<comment type="subcellular location">
    <subcellularLocation>
        <location evidence="1">Membrane</location>
        <topology evidence="1">Multi-pass membrane protein</topology>
    </subcellularLocation>
</comment>
<protein>
    <submittedName>
        <fullName evidence="7">Piso0_002433 protein</fullName>
    </submittedName>
</protein>
<name>G8YF15_PICSO</name>
<dbReference type="InParanoid" id="G8YF15"/>
<feature type="transmembrane region" description="Helical" evidence="6">
    <location>
        <begin position="55"/>
        <end position="75"/>
    </location>
</feature>
<proteinExistence type="predicted"/>
<evidence type="ECO:0000256" key="5">
    <source>
        <dbReference type="SAM" id="MobiDB-lite"/>
    </source>
</evidence>
<evidence type="ECO:0000313" key="7">
    <source>
        <dbReference type="EMBL" id="CCE81764.1"/>
    </source>
</evidence>
<evidence type="ECO:0000256" key="1">
    <source>
        <dbReference type="ARBA" id="ARBA00004141"/>
    </source>
</evidence>
<dbReference type="OrthoDB" id="5581259at2759"/>
<dbReference type="Proteomes" id="UP000005222">
    <property type="component" value="Chromosome I"/>
</dbReference>
<sequence length="259" mass="29499">MSSSASTTAVTEERKKVSDNGSAKQVETNATVNPSHRKRRLMAKAGGVNPLKYKAWVGGHIMCVVFGFISVIFQLLRLPNKYYINSISYRLSLFGAVMALGATISRKYGFSYLPSFSTLVAQQNFQFSVLACIWVFTFKSIFKLLPFLIISTLQLASEKNIEPILKQSGELASLIAFDELFLIFYLLIRTIFFRNTSGFQLVIFLVFYWLRIMFNDETRTLFRTIVARLDGKVSGVKNEKVQHMWKKTKMFIDEKGTDA</sequence>
<dbReference type="GO" id="GO:0071786">
    <property type="term" value="P:endoplasmic reticulum tubular network organization"/>
    <property type="evidence" value="ECO:0007669"/>
    <property type="project" value="TreeGrafter"/>
</dbReference>
<dbReference type="InterPro" id="IPR051645">
    <property type="entry name" value="PER33/POM33_regulator"/>
</dbReference>
<dbReference type="EMBL" id="FO082051">
    <property type="protein sequence ID" value="CCE81764.1"/>
    <property type="molecule type" value="Genomic_DNA"/>
</dbReference>
<dbReference type="HOGENOM" id="CLU_1128958_0_0_1"/>
<dbReference type="STRING" id="559304.G8YF15"/>
<dbReference type="AlphaFoldDB" id="G8YF15"/>
<evidence type="ECO:0000256" key="3">
    <source>
        <dbReference type="ARBA" id="ARBA00022989"/>
    </source>
</evidence>
<dbReference type="GO" id="GO:0005783">
    <property type="term" value="C:endoplasmic reticulum"/>
    <property type="evidence" value="ECO:0007669"/>
    <property type="project" value="TreeGrafter"/>
</dbReference>
<gene>
    <name evidence="7" type="primary">Piso0_002433</name>
    <name evidence="7" type="ORF">GNLVRS01_PISO0I10062g</name>
</gene>
<keyword evidence="8" id="KW-1185">Reference proteome</keyword>
<feature type="compositionally biased region" description="Polar residues" evidence="5">
    <location>
        <begin position="19"/>
        <end position="34"/>
    </location>
</feature>
<accession>G8YF15</accession>
<reference evidence="7 8" key="1">
    <citation type="journal article" date="2012" name="G3 (Bethesda)">
        <title>Pichia sorbitophila, an interspecies yeast hybrid reveals early steps of genome resolution following polyploidization.</title>
        <authorList>
            <person name="Leh Louis V."/>
            <person name="Despons L."/>
            <person name="Friedrich A."/>
            <person name="Martin T."/>
            <person name="Durrens P."/>
            <person name="Casaregola S."/>
            <person name="Neuveglise C."/>
            <person name="Fairhead C."/>
            <person name="Marck C."/>
            <person name="Cruz J.A."/>
            <person name="Straub M.L."/>
            <person name="Kugler V."/>
            <person name="Sacerdot C."/>
            <person name="Uzunov Z."/>
            <person name="Thierry A."/>
            <person name="Weiss S."/>
            <person name="Bleykasten C."/>
            <person name="De Montigny J."/>
            <person name="Jacques N."/>
            <person name="Jung P."/>
            <person name="Lemaire M."/>
            <person name="Mallet S."/>
            <person name="Morel G."/>
            <person name="Richard G.F."/>
            <person name="Sarkar A."/>
            <person name="Savel G."/>
            <person name="Schacherer J."/>
            <person name="Seret M.L."/>
            <person name="Talla E."/>
            <person name="Samson G."/>
            <person name="Jubin C."/>
            <person name="Poulain J."/>
            <person name="Vacherie B."/>
            <person name="Barbe V."/>
            <person name="Pelletier E."/>
            <person name="Sherman D.J."/>
            <person name="Westhof E."/>
            <person name="Weissenbach J."/>
            <person name="Baret P.V."/>
            <person name="Wincker P."/>
            <person name="Gaillardin C."/>
            <person name="Dujon B."/>
            <person name="Souciet J.L."/>
        </authorList>
    </citation>
    <scope>NUCLEOTIDE SEQUENCE [LARGE SCALE GENOMIC DNA]</scope>
    <source>
        <strain evidence="8">ATCC MYA-4447 / BCRC 22081 / CBS 7064 / NBRC 10061 / NRRL Y-12695</strain>
    </source>
</reference>
<evidence type="ECO:0000256" key="6">
    <source>
        <dbReference type="SAM" id="Phobius"/>
    </source>
</evidence>
<dbReference type="PANTHER" id="PTHR12703">
    <property type="entry name" value="TRANSMEMBRANE PROTEIN 33"/>
    <property type="match status" value="1"/>
</dbReference>
<dbReference type="GO" id="GO:0016020">
    <property type="term" value="C:membrane"/>
    <property type="evidence" value="ECO:0007669"/>
    <property type="project" value="UniProtKB-SubCell"/>
</dbReference>
<keyword evidence="2 6" id="KW-0812">Transmembrane</keyword>
<feature type="transmembrane region" description="Helical" evidence="6">
    <location>
        <begin position="171"/>
        <end position="192"/>
    </location>
</feature>
<dbReference type="eggNOG" id="ENOG502QRJ1">
    <property type="taxonomic scope" value="Eukaryota"/>
</dbReference>
<evidence type="ECO:0000313" key="8">
    <source>
        <dbReference type="Proteomes" id="UP000005222"/>
    </source>
</evidence>
<keyword evidence="3 6" id="KW-1133">Transmembrane helix</keyword>
<feature type="transmembrane region" description="Helical" evidence="6">
    <location>
        <begin position="87"/>
        <end position="105"/>
    </location>
</feature>
<dbReference type="FunCoup" id="G8YF15">
    <property type="interactions" value="98"/>
</dbReference>
<evidence type="ECO:0000256" key="4">
    <source>
        <dbReference type="ARBA" id="ARBA00023136"/>
    </source>
</evidence>
<keyword evidence="4 6" id="KW-0472">Membrane</keyword>
<dbReference type="GO" id="GO:0061024">
    <property type="term" value="P:membrane organization"/>
    <property type="evidence" value="ECO:0007669"/>
    <property type="project" value="TreeGrafter"/>
</dbReference>